<evidence type="ECO:0000313" key="3">
    <source>
        <dbReference type="EMBL" id="KFB08506.1"/>
    </source>
</evidence>
<proteinExistence type="predicted"/>
<keyword evidence="2" id="KW-1133">Transmembrane helix</keyword>
<feature type="transmembrane region" description="Helical" evidence="2">
    <location>
        <begin position="6"/>
        <end position="24"/>
    </location>
</feature>
<name>A0A084U6C0_9HYPH</name>
<evidence type="ECO:0000256" key="2">
    <source>
        <dbReference type="SAM" id="Phobius"/>
    </source>
</evidence>
<dbReference type="Pfam" id="PF04186">
    <property type="entry name" value="FxsA"/>
    <property type="match status" value="1"/>
</dbReference>
<dbReference type="EMBL" id="JMQM01000002">
    <property type="protein sequence ID" value="KFB08506.1"/>
    <property type="molecule type" value="Genomic_DNA"/>
</dbReference>
<accession>A0A084U6C0</accession>
<reference evidence="3 4" key="1">
    <citation type="submission" date="2014-05" db="EMBL/GenBank/DDBJ databases">
        <title>Draft Genome Sequence of Nitratireductor basaltis Strain UMTGB225, A Marine Bacterium Isolated from Green Barrel Tunicate.</title>
        <authorList>
            <person name="Gan H.Y."/>
        </authorList>
    </citation>
    <scope>NUCLEOTIDE SEQUENCE [LARGE SCALE GENOMIC DNA]</scope>
    <source>
        <strain evidence="3 4">UMTGB225</strain>
    </source>
</reference>
<dbReference type="AlphaFoldDB" id="A0A084U6C0"/>
<keyword evidence="2" id="KW-0472">Membrane</keyword>
<feature type="transmembrane region" description="Helical" evidence="2">
    <location>
        <begin position="31"/>
        <end position="48"/>
    </location>
</feature>
<organism evidence="3 4">
    <name type="scientific">Nitratireductor basaltis</name>
    <dbReference type="NCBI Taxonomy" id="472175"/>
    <lineage>
        <taxon>Bacteria</taxon>
        <taxon>Pseudomonadati</taxon>
        <taxon>Pseudomonadota</taxon>
        <taxon>Alphaproteobacteria</taxon>
        <taxon>Hyphomicrobiales</taxon>
        <taxon>Phyllobacteriaceae</taxon>
        <taxon>Nitratireductor</taxon>
    </lineage>
</organism>
<keyword evidence="2" id="KW-0812">Transmembrane</keyword>
<evidence type="ECO:0000313" key="4">
    <source>
        <dbReference type="Proteomes" id="UP000053675"/>
    </source>
</evidence>
<sequence>MPFSIIPFMLLAIPLLEIAVFVVVGGEIGVLATMALIFATAVAGTILLRSQGLGVARRIRATMEQGQVPGRDLVHGMMIMVAGVLLLTPGFVTDTLGFLLFVPQFRDMGWRFLRSRITIITPGGEARSRPRDPDIIDLESEDYTTSPREDTPWRDDRGLDKPR</sequence>
<evidence type="ECO:0000256" key="1">
    <source>
        <dbReference type="SAM" id="MobiDB-lite"/>
    </source>
</evidence>
<feature type="region of interest" description="Disordered" evidence="1">
    <location>
        <begin position="123"/>
        <end position="163"/>
    </location>
</feature>
<keyword evidence="4" id="KW-1185">Reference proteome</keyword>
<dbReference type="eggNOG" id="COG3030">
    <property type="taxonomic scope" value="Bacteria"/>
</dbReference>
<comment type="caution">
    <text evidence="3">The sequence shown here is derived from an EMBL/GenBank/DDBJ whole genome shotgun (WGS) entry which is preliminary data.</text>
</comment>
<dbReference type="RefSeq" id="WP_051914279.1">
    <property type="nucleotide sequence ID" value="NZ_JMQM01000002.1"/>
</dbReference>
<dbReference type="Proteomes" id="UP000053675">
    <property type="component" value="Unassembled WGS sequence"/>
</dbReference>
<feature type="compositionally biased region" description="Basic and acidic residues" evidence="1">
    <location>
        <begin position="147"/>
        <end position="163"/>
    </location>
</feature>
<feature type="transmembrane region" description="Helical" evidence="2">
    <location>
        <begin position="77"/>
        <end position="102"/>
    </location>
</feature>
<dbReference type="InterPro" id="IPR007313">
    <property type="entry name" value="FxsA"/>
</dbReference>
<dbReference type="PATRIC" id="fig|472175.3.peg.2750"/>
<dbReference type="OrthoDB" id="9792788at2"/>
<gene>
    <name evidence="3" type="primary">fxsA</name>
    <name evidence="3" type="ORF">EL18_02757</name>
</gene>
<protein>
    <submittedName>
        <fullName evidence="3">Phage T7 F exclusion suppressor FxsA</fullName>
    </submittedName>
</protein>
<dbReference type="STRING" id="472175.EL18_02757"/>
<dbReference type="GO" id="GO:0016020">
    <property type="term" value="C:membrane"/>
    <property type="evidence" value="ECO:0007669"/>
    <property type="project" value="InterPro"/>
</dbReference>
<dbReference type="NCBIfam" id="NF008528">
    <property type="entry name" value="PRK11463.1-2"/>
    <property type="match status" value="1"/>
</dbReference>
<dbReference type="PANTHER" id="PTHR35335">
    <property type="entry name" value="UPF0716 PROTEIN FXSA"/>
    <property type="match status" value="1"/>
</dbReference>
<dbReference type="PANTHER" id="PTHR35335:SF1">
    <property type="entry name" value="UPF0716 PROTEIN FXSA"/>
    <property type="match status" value="1"/>
</dbReference>